<dbReference type="Pfam" id="PF13812">
    <property type="entry name" value="PPR_3"/>
    <property type="match status" value="1"/>
</dbReference>
<dbReference type="InterPro" id="IPR011990">
    <property type="entry name" value="TPR-like_helical_dom_sf"/>
</dbReference>
<dbReference type="FunFam" id="1.25.40.10:FF:000073">
    <property type="entry name" value="Pentatricopeptide repeat-containing protein chloroplastic"/>
    <property type="match status" value="1"/>
</dbReference>
<dbReference type="PROSITE" id="PS51375">
    <property type="entry name" value="PPR"/>
    <property type="match status" value="4"/>
</dbReference>
<evidence type="ECO:0000313" key="3">
    <source>
        <dbReference type="EMBL" id="RZC79026.1"/>
    </source>
</evidence>
<accession>A0A4Y7L1I0</accession>
<dbReference type="OMA" id="FHCLDDA"/>
<dbReference type="STRING" id="3469.A0A4Y7L1I0"/>
<feature type="repeat" description="PPR" evidence="2">
    <location>
        <begin position="375"/>
        <end position="409"/>
    </location>
</feature>
<keyword evidence="1" id="KW-0677">Repeat</keyword>
<sequence length="769" mass="85497">MNLLSCSCSSTPVLISSSKQKHLVKYSLSTKPTASLPSINTQTNNFFASYAKSKTLDQTLQLFQLLPTQDTTTWNTLLSACLNQSQFTTTINLFFQMITSGASLVPDILTFRWVLRACSETKSYSLAFQIHAYMTKLYGPCSPDLVTNTCLINIYSEFGSTKSARQLFDLITDRDVVAFTSMMVGYNNADEYAETVGIFKSMDGIYGLTPNGFIFTCILTALASLSSLVEGKQIHAYIIKTSFQSDVFVGTALIKMYNKCDRMDYAEKAFLEIEMPNVVSWNALMGGSFTGGKVLQFFSRMRGSGLRPDHVTLAHVLQNIKDVDLFSAQQIHSMIIKMIGEEVDVYIGGALVEIYTQYGFIRESQRVFNSIRGKDITAFNLAIQGYIREGHTAEAFKLFYAALQMSMEPSQATLKSLMIRTESQKQGKQFHALAIKFGYGDNSNKDGSIASMLIMMYSEYHCFDDAIRLFNGVPSPDLVLWTSIISGFSRSGKSQEALKFYALMWEELDEYPNNYTFSSVLRSCSGLAAVEEGKQIHCQIIKLSSDIGSAEFVSSSLLEMYAKSGYIEEAKKLFNKTLQRDIATWNSMITNLAQHGDAASALEIFGELLDFTNLEPNHITFIGVLSACNHKGLVEEGYQYFKMIKDPTIDHYTCLIDLLGRAGRVAEALSVIEQMPFDPNEIIWSSLLAASALHGNVDLGEYSANHLLQLNPKDSGTYVALSNIYAAAGRWNDVDLVRKIMKAQGVKKNPGQSFLTVNRLSRTFLAAEG</sequence>
<dbReference type="GO" id="GO:0003729">
    <property type="term" value="F:mRNA binding"/>
    <property type="evidence" value="ECO:0007669"/>
    <property type="project" value="UniProtKB-ARBA"/>
</dbReference>
<gene>
    <name evidence="3" type="ORF">C5167_003222</name>
</gene>
<dbReference type="Pfam" id="PF01535">
    <property type="entry name" value="PPR"/>
    <property type="match status" value="5"/>
</dbReference>
<dbReference type="GO" id="GO:0009451">
    <property type="term" value="P:RNA modification"/>
    <property type="evidence" value="ECO:0007669"/>
    <property type="project" value="InterPro"/>
</dbReference>
<dbReference type="NCBIfam" id="TIGR00756">
    <property type="entry name" value="PPR"/>
    <property type="match status" value="3"/>
</dbReference>
<reference evidence="3 4" key="1">
    <citation type="journal article" date="2018" name="Science">
        <title>The opium poppy genome and morphinan production.</title>
        <authorList>
            <person name="Guo L."/>
            <person name="Winzer T."/>
            <person name="Yang X."/>
            <person name="Li Y."/>
            <person name="Ning Z."/>
            <person name="He Z."/>
            <person name="Teodor R."/>
            <person name="Lu Y."/>
            <person name="Bowser T.A."/>
            <person name="Graham I.A."/>
            <person name="Ye K."/>
        </authorList>
    </citation>
    <scope>NUCLEOTIDE SEQUENCE [LARGE SCALE GENOMIC DNA]</scope>
    <source>
        <strain evidence="4">cv. HN1</strain>
        <tissue evidence="3">Leaves</tissue>
    </source>
</reference>
<keyword evidence="4" id="KW-1185">Reference proteome</keyword>
<evidence type="ECO:0000256" key="1">
    <source>
        <dbReference type="ARBA" id="ARBA00022737"/>
    </source>
</evidence>
<feature type="repeat" description="PPR" evidence="2">
    <location>
        <begin position="477"/>
        <end position="507"/>
    </location>
</feature>
<feature type="repeat" description="PPR" evidence="2">
    <location>
        <begin position="581"/>
        <end position="616"/>
    </location>
</feature>
<dbReference type="OrthoDB" id="1870791at2759"/>
<organism evidence="3 4">
    <name type="scientific">Papaver somniferum</name>
    <name type="common">Opium poppy</name>
    <dbReference type="NCBI Taxonomy" id="3469"/>
    <lineage>
        <taxon>Eukaryota</taxon>
        <taxon>Viridiplantae</taxon>
        <taxon>Streptophyta</taxon>
        <taxon>Embryophyta</taxon>
        <taxon>Tracheophyta</taxon>
        <taxon>Spermatophyta</taxon>
        <taxon>Magnoliopsida</taxon>
        <taxon>Ranunculales</taxon>
        <taxon>Papaveraceae</taxon>
        <taxon>Papaveroideae</taxon>
        <taxon>Papaver</taxon>
    </lineage>
</organism>
<dbReference type="Pfam" id="PF20431">
    <property type="entry name" value="E_motif"/>
    <property type="match status" value="1"/>
</dbReference>
<dbReference type="FunFam" id="1.25.40.10:FF:000090">
    <property type="entry name" value="Pentatricopeptide repeat-containing protein, chloroplastic"/>
    <property type="match status" value="1"/>
</dbReference>
<proteinExistence type="predicted"/>
<evidence type="ECO:0008006" key="5">
    <source>
        <dbReference type="Google" id="ProtNLM"/>
    </source>
</evidence>
<protein>
    <recommendedName>
        <fullName evidence="5">Pentacotripeptide-repeat region of PRORP domain-containing protein</fullName>
    </recommendedName>
</protein>
<evidence type="ECO:0000313" key="4">
    <source>
        <dbReference type="Proteomes" id="UP000316621"/>
    </source>
</evidence>
<dbReference type="PANTHER" id="PTHR47926:SF471">
    <property type="entry name" value="DYW DOMAIN-CONTAINING PROTEIN"/>
    <property type="match status" value="1"/>
</dbReference>
<dbReference type="Pfam" id="PF13041">
    <property type="entry name" value="PPR_2"/>
    <property type="match status" value="1"/>
</dbReference>
<dbReference type="SUPFAM" id="SSF48452">
    <property type="entry name" value="TPR-like"/>
    <property type="match status" value="1"/>
</dbReference>
<name>A0A4Y7L1I0_PAPSO</name>
<evidence type="ECO:0000256" key="2">
    <source>
        <dbReference type="PROSITE-ProRule" id="PRU00708"/>
    </source>
</evidence>
<dbReference type="Gene3D" id="1.25.40.10">
    <property type="entry name" value="Tetratricopeptide repeat domain"/>
    <property type="match status" value="6"/>
</dbReference>
<dbReference type="InterPro" id="IPR046848">
    <property type="entry name" value="E_motif"/>
</dbReference>
<dbReference type="Gramene" id="RZC79026">
    <property type="protein sequence ID" value="RZC79026"/>
    <property type="gene ID" value="C5167_003222"/>
</dbReference>
<dbReference type="EMBL" id="CM010723">
    <property type="protein sequence ID" value="RZC79026.1"/>
    <property type="molecule type" value="Genomic_DNA"/>
</dbReference>
<feature type="repeat" description="PPR" evidence="2">
    <location>
        <begin position="70"/>
        <end position="104"/>
    </location>
</feature>
<dbReference type="PANTHER" id="PTHR47926">
    <property type="entry name" value="PENTATRICOPEPTIDE REPEAT-CONTAINING PROTEIN"/>
    <property type="match status" value="1"/>
</dbReference>
<dbReference type="AlphaFoldDB" id="A0A4Y7L1I0"/>
<dbReference type="Proteomes" id="UP000316621">
    <property type="component" value="Chromosome 9"/>
</dbReference>
<dbReference type="InterPro" id="IPR046960">
    <property type="entry name" value="PPR_At4g14850-like_plant"/>
</dbReference>
<dbReference type="InterPro" id="IPR002885">
    <property type="entry name" value="PPR_rpt"/>
</dbReference>